<dbReference type="InterPro" id="IPR036278">
    <property type="entry name" value="Sialidase_sf"/>
</dbReference>
<reference evidence="1" key="1">
    <citation type="submission" date="2020-06" db="EMBL/GenBank/DDBJ databases">
        <title>Legume-microbial interactions unlock mineral nutrients during tropical forest succession.</title>
        <authorList>
            <person name="Epihov D.Z."/>
        </authorList>
    </citation>
    <scope>NUCLEOTIDE SEQUENCE [LARGE SCALE GENOMIC DNA]</scope>
    <source>
        <strain evidence="1">Pan2503</strain>
    </source>
</reference>
<sequence>MQRSDDDGFTWTRVGDAITGAGPTTGTATFNNTAGPIVADPVSHNVYSVFASGEVGILKAKTADFNNIFVSRSTDAGKHWTPVLVFAGPLLSTNANVFPAVAVDPVNGNVYATWSNSSGAGTNVYLSNSADAGASWSSPVIVNIAPANTAVFPWVAAHSGAVDVVYYGTTGANVAGAAWNVYLAQTIDNGASFTQSLVSKEPNHVGVICTEGTACAPGTRNLLDLLEVGIDPINELAAIVYVNDTLTKDSLGNPLPQTVLAQQQ</sequence>
<protein>
    <submittedName>
        <fullName evidence="1">Exo-alpha-sialidase</fullName>
    </submittedName>
</protein>
<organism evidence="1 2">
    <name type="scientific">Candidatus Acidiferrum panamense</name>
    <dbReference type="NCBI Taxonomy" id="2741543"/>
    <lineage>
        <taxon>Bacteria</taxon>
        <taxon>Pseudomonadati</taxon>
        <taxon>Acidobacteriota</taxon>
        <taxon>Terriglobia</taxon>
        <taxon>Candidatus Acidiferrales</taxon>
        <taxon>Candidatus Acidiferrum</taxon>
    </lineage>
</organism>
<dbReference type="CDD" id="cd15482">
    <property type="entry name" value="Sialidase_non-viral"/>
    <property type="match status" value="1"/>
</dbReference>
<keyword evidence="2" id="KW-1185">Reference proteome</keyword>
<evidence type="ECO:0000313" key="1">
    <source>
        <dbReference type="EMBL" id="MBA0084738.1"/>
    </source>
</evidence>
<proteinExistence type="predicted"/>
<name>A0A7V8NNV8_9BACT</name>
<dbReference type="EMBL" id="JACDQQ010000689">
    <property type="protein sequence ID" value="MBA0084738.1"/>
    <property type="molecule type" value="Genomic_DNA"/>
</dbReference>
<dbReference type="Gene3D" id="2.120.10.10">
    <property type="match status" value="1"/>
</dbReference>
<accession>A0A7V8NNV8</accession>
<dbReference type="Proteomes" id="UP000567293">
    <property type="component" value="Unassembled WGS sequence"/>
</dbReference>
<dbReference type="AlphaFoldDB" id="A0A7V8NNV8"/>
<comment type="caution">
    <text evidence="1">The sequence shown here is derived from an EMBL/GenBank/DDBJ whole genome shotgun (WGS) entry which is preliminary data.</text>
</comment>
<gene>
    <name evidence="1" type="ORF">HRJ53_07070</name>
</gene>
<evidence type="ECO:0000313" key="2">
    <source>
        <dbReference type="Proteomes" id="UP000567293"/>
    </source>
</evidence>
<dbReference type="SUPFAM" id="SSF50939">
    <property type="entry name" value="Sialidases"/>
    <property type="match status" value="1"/>
</dbReference>